<organism evidence="2 3">
    <name type="scientific">Marinactinospora rubrisoli</name>
    <dbReference type="NCBI Taxonomy" id="2715399"/>
    <lineage>
        <taxon>Bacteria</taxon>
        <taxon>Bacillati</taxon>
        <taxon>Actinomycetota</taxon>
        <taxon>Actinomycetes</taxon>
        <taxon>Streptosporangiales</taxon>
        <taxon>Nocardiopsidaceae</taxon>
        <taxon>Marinactinospora</taxon>
    </lineage>
</organism>
<keyword evidence="3" id="KW-1185">Reference proteome</keyword>
<evidence type="ECO:0000313" key="2">
    <source>
        <dbReference type="EMBL" id="MFC7328669.1"/>
    </source>
</evidence>
<dbReference type="PANTHER" id="PTHR45856">
    <property type="entry name" value="ALPHA/BETA-HYDROLASES SUPERFAMILY PROTEIN"/>
    <property type="match status" value="1"/>
</dbReference>
<dbReference type="InterPro" id="IPR002921">
    <property type="entry name" value="Fungal_lipase-type"/>
</dbReference>
<dbReference type="InterPro" id="IPR029058">
    <property type="entry name" value="AB_hydrolase_fold"/>
</dbReference>
<gene>
    <name evidence="2" type="ORF">ACFQRF_13035</name>
</gene>
<reference evidence="3" key="1">
    <citation type="journal article" date="2019" name="Int. J. Syst. Evol. Microbiol.">
        <title>The Global Catalogue of Microorganisms (GCM) 10K type strain sequencing project: providing services to taxonomists for standard genome sequencing and annotation.</title>
        <authorList>
            <consortium name="The Broad Institute Genomics Platform"/>
            <consortium name="The Broad Institute Genome Sequencing Center for Infectious Disease"/>
            <person name="Wu L."/>
            <person name="Ma J."/>
        </authorList>
    </citation>
    <scope>NUCLEOTIDE SEQUENCE [LARGE SCALE GENOMIC DNA]</scope>
    <source>
        <strain evidence="3">CGMCC 4.7382</strain>
    </source>
</reference>
<protein>
    <submittedName>
        <fullName evidence="2">Lipase family protein</fullName>
    </submittedName>
</protein>
<proteinExistence type="predicted"/>
<accession>A0ABW2KHJ3</accession>
<name>A0ABW2KHJ3_9ACTN</name>
<dbReference type="Proteomes" id="UP001596540">
    <property type="component" value="Unassembled WGS sequence"/>
</dbReference>
<feature type="domain" description="Fungal lipase-type" evidence="1">
    <location>
        <begin position="75"/>
        <end position="207"/>
    </location>
</feature>
<dbReference type="CDD" id="cd00519">
    <property type="entry name" value="Lipase_3"/>
    <property type="match status" value="1"/>
</dbReference>
<evidence type="ECO:0000259" key="1">
    <source>
        <dbReference type="Pfam" id="PF01764"/>
    </source>
</evidence>
<dbReference type="Pfam" id="PF01764">
    <property type="entry name" value="Lipase_3"/>
    <property type="match status" value="1"/>
</dbReference>
<dbReference type="InterPro" id="IPR051218">
    <property type="entry name" value="Sec_MonoDiacylglyc_Lipase"/>
</dbReference>
<dbReference type="PANTHER" id="PTHR45856:SF24">
    <property type="entry name" value="FUNGAL LIPASE-LIKE DOMAIN-CONTAINING PROTEIN"/>
    <property type="match status" value="1"/>
</dbReference>
<sequence>MTQVAFDHTTTSYGLPHAHCLAQAAALAYKEPDEVVARAAEWGFPEASSFEVAHRPPFPLQDTEAFVAASDRMIVVAFRGTEPTELRDWLSDANAPMVPHSSGRGMVHFGFAEALDAIYPQVLDAVTAARTSGQTLWFTGHSLGGALAMLAAARMHFDDPGLLADGVYTFGQPRTGDGELSAAYDEAFRGRMFRFVNNNDVVPQLPPPPVYRHVAKEMYIDSAGKLGDKKPSLIGRATDSLRGHTADLFAPGSDGIRDHFIKSYLTVLGRLAG</sequence>
<dbReference type="EMBL" id="JBHTBH010000005">
    <property type="protein sequence ID" value="MFC7328669.1"/>
    <property type="molecule type" value="Genomic_DNA"/>
</dbReference>
<dbReference type="SUPFAM" id="SSF53474">
    <property type="entry name" value="alpha/beta-Hydrolases"/>
    <property type="match status" value="1"/>
</dbReference>
<evidence type="ECO:0000313" key="3">
    <source>
        <dbReference type="Proteomes" id="UP001596540"/>
    </source>
</evidence>
<dbReference type="Gene3D" id="3.40.50.1820">
    <property type="entry name" value="alpha/beta hydrolase"/>
    <property type="match status" value="1"/>
</dbReference>
<comment type="caution">
    <text evidence="2">The sequence shown here is derived from an EMBL/GenBank/DDBJ whole genome shotgun (WGS) entry which is preliminary data.</text>
</comment>
<dbReference type="RefSeq" id="WP_379871316.1">
    <property type="nucleotide sequence ID" value="NZ_JBHTBH010000005.1"/>
</dbReference>